<feature type="domain" description="Calponin-homology (CH)" evidence="2">
    <location>
        <begin position="22"/>
        <end position="132"/>
    </location>
</feature>
<dbReference type="InParanoid" id="I6NCM3"/>
<evidence type="ECO:0000259" key="2">
    <source>
        <dbReference type="PROSITE" id="PS50021"/>
    </source>
</evidence>
<dbReference type="RefSeq" id="XP_003646632.1">
    <property type="nucleotide sequence ID" value="XM_003646584.1"/>
</dbReference>
<dbReference type="OrthoDB" id="21595at2759"/>
<dbReference type="SUPFAM" id="SSF47576">
    <property type="entry name" value="Calponin-homology domain, CH-domain"/>
    <property type="match status" value="1"/>
</dbReference>
<dbReference type="InterPro" id="IPR003096">
    <property type="entry name" value="SM22_calponin"/>
</dbReference>
<feature type="region of interest" description="Disordered" evidence="1">
    <location>
        <begin position="144"/>
        <end position="164"/>
    </location>
</feature>
<accession>I6NCM3</accession>
<dbReference type="PROSITE" id="PS50021">
    <property type="entry name" value="CH"/>
    <property type="match status" value="1"/>
</dbReference>
<dbReference type="HOGENOM" id="CLU_055232_2_1_1"/>
<dbReference type="FunCoup" id="I6NCM3">
    <property type="interactions" value="836"/>
</dbReference>
<feature type="compositionally biased region" description="Basic residues" evidence="1">
    <location>
        <begin position="149"/>
        <end position="159"/>
    </location>
</feature>
<evidence type="ECO:0000313" key="4">
    <source>
        <dbReference type="Proteomes" id="UP000006790"/>
    </source>
</evidence>
<dbReference type="GO" id="GO:0015629">
    <property type="term" value="C:actin cytoskeleton"/>
    <property type="evidence" value="ECO:0007669"/>
    <property type="project" value="TreeGrafter"/>
</dbReference>
<dbReference type="InterPro" id="IPR036872">
    <property type="entry name" value="CH_dom_sf"/>
</dbReference>
<dbReference type="InterPro" id="IPR001715">
    <property type="entry name" value="CH_dom"/>
</dbReference>
<dbReference type="GO" id="GO:0007015">
    <property type="term" value="P:actin filament organization"/>
    <property type="evidence" value="ECO:0007669"/>
    <property type="project" value="TreeGrafter"/>
</dbReference>
<gene>
    <name evidence="3" type="ordered locus">Ecym_5012</name>
</gene>
<dbReference type="PRINTS" id="PR00888">
    <property type="entry name" value="SM22CALPONIN"/>
</dbReference>
<keyword evidence="4" id="KW-1185">Reference proteome</keyword>
<sequence length="201" mass="22830">MKPDVTSLDEDLRELRNSKFDENAINEIKRWVFSVIGEAVPPDSMVETLKNGIVLCKLANILQAADSNKSKLIKWRQSAMPFVQMEQISLFLSFARNYGVPEDEFFQTVDLYEEKDPESVYQTLKSLSRYANKKHPDRFTVVGPQLTTKRPRPSVKPKPGHLQSAGWSTTEYGYMKGANQATEAVVFGKRRDITGRDATQP</sequence>
<dbReference type="eggNOG" id="KOG2046">
    <property type="taxonomic scope" value="Eukaryota"/>
</dbReference>
<dbReference type="STRING" id="931890.I6NCM3"/>
<evidence type="ECO:0000256" key="1">
    <source>
        <dbReference type="SAM" id="MobiDB-lite"/>
    </source>
</evidence>
<dbReference type="PANTHER" id="PTHR47385">
    <property type="entry name" value="CALPONIN"/>
    <property type="match status" value="1"/>
</dbReference>
<dbReference type="PANTHER" id="PTHR47385:SF14">
    <property type="entry name" value="TRANSGELIN"/>
    <property type="match status" value="1"/>
</dbReference>
<dbReference type="AlphaFoldDB" id="I6NCM3"/>
<dbReference type="GO" id="GO:0051015">
    <property type="term" value="F:actin filament binding"/>
    <property type="evidence" value="ECO:0007669"/>
    <property type="project" value="TreeGrafter"/>
</dbReference>
<dbReference type="SMART" id="SM00033">
    <property type="entry name" value="CH"/>
    <property type="match status" value="1"/>
</dbReference>
<dbReference type="OMA" id="WIKTITG"/>
<dbReference type="KEGG" id="erc:Ecym_5012"/>
<dbReference type="Proteomes" id="UP000006790">
    <property type="component" value="Chromosome 5"/>
</dbReference>
<protein>
    <recommendedName>
        <fullName evidence="2">Calponin-homology (CH) domain-containing protein</fullName>
    </recommendedName>
</protein>
<dbReference type="InterPro" id="IPR050606">
    <property type="entry name" value="Calponin-like"/>
</dbReference>
<reference evidence="3 4" key="1">
    <citation type="journal article" date="2011" name="G3 (Bethesda)">
        <title>Genome evolution in the Eremothecium clade of the Saccharomyces complex revealed by comparative genomics.</title>
        <authorList>
            <person name="Wendland J."/>
            <person name="Walther A."/>
        </authorList>
    </citation>
    <scope>NUCLEOTIDE SEQUENCE [LARGE SCALE GENOMIC DNA]</scope>
    <source>
        <strain evidence="4">CBS 270.75 / DBVPG 7215 / KCTC 17166 / NRRL Y-17582</strain>
    </source>
</reference>
<evidence type="ECO:0000313" key="3">
    <source>
        <dbReference type="EMBL" id="AET39815.1"/>
    </source>
</evidence>
<name>I6NCM3_ERECY</name>
<dbReference type="GeneID" id="11470284"/>
<dbReference type="EMBL" id="CP002501">
    <property type="protein sequence ID" value="AET39815.1"/>
    <property type="molecule type" value="Genomic_DNA"/>
</dbReference>
<organism evidence="3 4">
    <name type="scientific">Eremothecium cymbalariae (strain CBS 270.75 / DBVPG 7215 / KCTC 17166 / NRRL Y-17582)</name>
    <name type="common">Yeast</name>
    <dbReference type="NCBI Taxonomy" id="931890"/>
    <lineage>
        <taxon>Eukaryota</taxon>
        <taxon>Fungi</taxon>
        <taxon>Dikarya</taxon>
        <taxon>Ascomycota</taxon>
        <taxon>Saccharomycotina</taxon>
        <taxon>Saccharomycetes</taxon>
        <taxon>Saccharomycetales</taxon>
        <taxon>Saccharomycetaceae</taxon>
        <taxon>Eremothecium</taxon>
    </lineage>
</organism>
<dbReference type="Pfam" id="PF00307">
    <property type="entry name" value="CH"/>
    <property type="match status" value="1"/>
</dbReference>
<proteinExistence type="predicted"/>
<dbReference type="Gene3D" id="1.10.418.10">
    <property type="entry name" value="Calponin-like domain"/>
    <property type="match status" value="1"/>
</dbReference>